<comment type="caution">
    <text evidence="6">The sequence shown here is derived from an EMBL/GenBank/DDBJ whole genome shotgun (WGS) entry which is preliminary data.</text>
</comment>
<feature type="domain" description="PPIase cyclophilin-type" evidence="5">
    <location>
        <begin position="57"/>
        <end position="215"/>
    </location>
</feature>
<reference evidence="6" key="1">
    <citation type="submission" date="2020-09" db="EMBL/GenBank/DDBJ databases">
        <title>Pelagicoccus enzymogenes sp. nov. with an EPS production, isolated from marine sediment.</title>
        <authorList>
            <person name="Feng X."/>
        </authorList>
    </citation>
    <scope>NUCLEOTIDE SEQUENCE</scope>
    <source>
        <strain evidence="6">NFK12</strain>
    </source>
</reference>
<dbReference type="InterPro" id="IPR024361">
    <property type="entry name" value="BACON"/>
</dbReference>
<dbReference type="SUPFAM" id="SSF50891">
    <property type="entry name" value="Cyclophilin-like"/>
    <property type="match status" value="1"/>
</dbReference>
<dbReference type="Gene3D" id="2.60.40.10">
    <property type="entry name" value="Immunoglobulins"/>
    <property type="match status" value="1"/>
</dbReference>
<gene>
    <name evidence="6" type="ORF">IEN85_16785</name>
</gene>
<dbReference type="Pfam" id="PF13004">
    <property type="entry name" value="BACON"/>
    <property type="match status" value="1"/>
</dbReference>
<keyword evidence="7" id="KW-1185">Reference proteome</keyword>
<sequence length="515" mass="55365">MTFKKALFSALSATLLVSLSNAQTLQRVSHPADQTFDNLTTSYSLDLSQFLEVPGITGQIVILETDQGNIALEMLANDAPKTVTNFLSYVNDGSYDNSIIHRSVPSFIIQGGGFKSTIPVEDVPDKDPVVNEYKISNTRGTVAMAKLGGDPNSATNGWFINLNNNSENLDNQNGGFTVFAKVIGSGMTVADAIAALPRYNFGSPFNEMPIERVLDSDVTVEDFVTLPSVYEADLFPSANSSPSFVSYSAVSSSNAEVANATIDDIDGNQLTLTLGQGQTGSSDITVTASDPNGNTVELAFTITLEEPYVTLDSDSQEIGFQAENYQLGLDSNTVWQAENVPSWVSLSSSSGDGSEQLTVTVSANEASTPRSATFTINGQSHTIQQRSDFDGWLANYFTATEIAAMTPDVYTADSDGDGVSNLAENTLGLDPSDPNSRIQSHLDFDGSTYTLTYSPYSELVTFQLEKSDNLQAWNELSANPTTIENSLRFELPADSTTQSFYQLVLDSFFFSAPGS</sequence>
<dbReference type="InterPro" id="IPR029000">
    <property type="entry name" value="Cyclophilin-like_dom_sf"/>
</dbReference>
<evidence type="ECO:0000259" key="5">
    <source>
        <dbReference type="PROSITE" id="PS50072"/>
    </source>
</evidence>
<dbReference type="GO" id="GO:0003755">
    <property type="term" value="F:peptidyl-prolyl cis-trans isomerase activity"/>
    <property type="evidence" value="ECO:0007669"/>
    <property type="project" value="UniProtKB-KW"/>
</dbReference>
<dbReference type="AlphaFoldDB" id="A0A927FD05"/>
<dbReference type="PANTHER" id="PTHR45625:SF4">
    <property type="entry name" value="PEPTIDYLPROLYL ISOMERASE DOMAIN AND WD REPEAT-CONTAINING PROTEIN 1"/>
    <property type="match status" value="1"/>
</dbReference>
<dbReference type="PANTHER" id="PTHR45625">
    <property type="entry name" value="PEPTIDYL-PROLYL CIS-TRANS ISOMERASE-RELATED"/>
    <property type="match status" value="1"/>
</dbReference>
<dbReference type="Pfam" id="PF00160">
    <property type="entry name" value="Pro_isomerase"/>
    <property type="match status" value="1"/>
</dbReference>
<evidence type="ECO:0000313" key="7">
    <source>
        <dbReference type="Proteomes" id="UP000622317"/>
    </source>
</evidence>
<dbReference type="EMBL" id="JACYFG010000040">
    <property type="protein sequence ID" value="MBD5781158.1"/>
    <property type="molecule type" value="Genomic_DNA"/>
</dbReference>
<keyword evidence="3 6" id="KW-0413">Isomerase</keyword>
<dbReference type="Gene3D" id="2.40.100.10">
    <property type="entry name" value="Cyclophilin-like"/>
    <property type="match status" value="1"/>
</dbReference>
<keyword evidence="2" id="KW-0697">Rotamase</keyword>
<keyword evidence="4" id="KW-0732">Signal</keyword>
<protein>
    <recommendedName>
        <fullName evidence="1">peptidylprolyl isomerase</fullName>
        <ecNumber evidence="1">5.2.1.8</ecNumber>
    </recommendedName>
</protein>
<dbReference type="PRINTS" id="PR00153">
    <property type="entry name" value="CSAPPISMRASE"/>
</dbReference>
<evidence type="ECO:0000256" key="1">
    <source>
        <dbReference type="ARBA" id="ARBA00013194"/>
    </source>
</evidence>
<dbReference type="Proteomes" id="UP000622317">
    <property type="component" value="Unassembled WGS sequence"/>
</dbReference>
<dbReference type="InterPro" id="IPR044666">
    <property type="entry name" value="Cyclophilin_A-like"/>
</dbReference>
<feature type="signal peptide" evidence="4">
    <location>
        <begin position="1"/>
        <end position="22"/>
    </location>
</feature>
<dbReference type="PROSITE" id="PS50072">
    <property type="entry name" value="CSA_PPIASE_2"/>
    <property type="match status" value="1"/>
</dbReference>
<evidence type="ECO:0000256" key="2">
    <source>
        <dbReference type="ARBA" id="ARBA00023110"/>
    </source>
</evidence>
<dbReference type="InterPro" id="IPR002130">
    <property type="entry name" value="Cyclophilin-type_PPIase_dom"/>
</dbReference>
<dbReference type="RefSeq" id="WP_191618259.1">
    <property type="nucleotide sequence ID" value="NZ_JACYFG010000040.1"/>
</dbReference>
<evidence type="ECO:0000256" key="4">
    <source>
        <dbReference type="SAM" id="SignalP"/>
    </source>
</evidence>
<dbReference type="EC" id="5.2.1.8" evidence="1"/>
<feature type="chain" id="PRO_5038032635" description="peptidylprolyl isomerase" evidence="4">
    <location>
        <begin position="23"/>
        <end position="515"/>
    </location>
</feature>
<evidence type="ECO:0000313" key="6">
    <source>
        <dbReference type="EMBL" id="MBD5781158.1"/>
    </source>
</evidence>
<name>A0A927FD05_9BACT</name>
<dbReference type="InterPro" id="IPR013783">
    <property type="entry name" value="Ig-like_fold"/>
</dbReference>
<accession>A0A927FD05</accession>
<organism evidence="6 7">
    <name type="scientific">Pelagicoccus enzymogenes</name>
    <dbReference type="NCBI Taxonomy" id="2773457"/>
    <lineage>
        <taxon>Bacteria</taxon>
        <taxon>Pseudomonadati</taxon>
        <taxon>Verrucomicrobiota</taxon>
        <taxon>Opitutia</taxon>
        <taxon>Puniceicoccales</taxon>
        <taxon>Pelagicoccaceae</taxon>
        <taxon>Pelagicoccus</taxon>
    </lineage>
</organism>
<proteinExistence type="predicted"/>
<evidence type="ECO:0000256" key="3">
    <source>
        <dbReference type="ARBA" id="ARBA00023235"/>
    </source>
</evidence>